<evidence type="ECO:0000313" key="7">
    <source>
        <dbReference type="EMBL" id="TYH38073.1"/>
    </source>
</evidence>
<dbReference type="Gene3D" id="1.10.418.10">
    <property type="entry name" value="Calponin-like domain"/>
    <property type="match status" value="1"/>
</dbReference>
<dbReference type="PANTHER" id="PTHR10623">
    <property type="entry name" value="MICROTUBULE-ASSOCIATED PROTEIN RP/EB FAMILY MEMBER"/>
    <property type="match status" value="1"/>
</dbReference>
<reference evidence="7 8" key="1">
    <citation type="submission" date="2019-07" db="EMBL/GenBank/DDBJ databases">
        <title>WGS assembly of Gossypium tomentosum.</title>
        <authorList>
            <person name="Chen Z.J."/>
            <person name="Sreedasyam A."/>
            <person name="Ando A."/>
            <person name="Song Q."/>
            <person name="De L."/>
            <person name="Hulse-Kemp A."/>
            <person name="Ding M."/>
            <person name="Ye W."/>
            <person name="Kirkbride R."/>
            <person name="Jenkins J."/>
            <person name="Plott C."/>
            <person name="Lovell J."/>
            <person name="Lin Y.-M."/>
            <person name="Vaughn R."/>
            <person name="Liu B."/>
            <person name="Li W."/>
            <person name="Simpson S."/>
            <person name="Scheffler B."/>
            <person name="Saski C."/>
            <person name="Grover C."/>
            <person name="Hu G."/>
            <person name="Conover J."/>
            <person name="Carlson J."/>
            <person name="Shu S."/>
            <person name="Boston L."/>
            <person name="Williams M."/>
            <person name="Peterson D."/>
            <person name="Mcgee K."/>
            <person name="Jones D."/>
            <person name="Wendel J."/>
            <person name="Stelly D."/>
            <person name="Grimwood J."/>
            <person name="Schmutz J."/>
        </authorList>
    </citation>
    <scope>NUCLEOTIDE SEQUENCE [LARGE SCALE GENOMIC DNA]</scope>
    <source>
        <strain evidence="7">7179.01</strain>
    </source>
</reference>
<organism evidence="7 8">
    <name type="scientific">Gossypium tomentosum</name>
    <name type="common">Hawaiian cotton</name>
    <name type="synonym">Gossypium sandvicense</name>
    <dbReference type="NCBI Taxonomy" id="34277"/>
    <lineage>
        <taxon>Eukaryota</taxon>
        <taxon>Viridiplantae</taxon>
        <taxon>Streptophyta</taxon>
        <taxon>Embryophyta</taxon>
        <taxon>Tracheophyta</taxon>
        <taxon>Spermatophyta</taxon>
        <taxon>Magnoliopsida</taxon>
        <taxon>eudicotyledons</taxon>
        <taxon>Gunneridae</taxon>
        <taxon>Pentapetalae</taxon>
        <taxon>rosids</taxon>
        <taxon>malvids</taxon>
        <taxon>Malvales</taxon>
        <taxon>Malvaceae</taxon>
        <taxon>Malvoideae</taxon>
        <taxon>Gossypium</taxon>
    </lineage>
</organism>
<name>A0A5D2I7L7_GOSTO</name>
<dbReference type="EMBL" id="CM017634">
    <property type="protein sequence ID" value="TYH38073.1"/>
    <property type="molecule type" value="Genomic_DNA"/>
</dbReference>
<evidence type="ECO:0000256" key="5">
    <source>
        <dbReference type="PROSITE-ProRule" id="PRU00576"/>
    </source>
</evidence>
<gene>
    <name evidence="7" type="ORF">ES332_D12G085300v1</name>
</gene>
<dbReference type="InterPro" id="IPR004953">
    <property type="entry name" value="EB1_C"/>
</dbReference>
<keyword evidence="3 5" id="KW-0493">Microtubule</keyword>
<dbReference type="InterPro" id="IPR027328">
    <property type="entry name" value="MAPRE"/>
</dbReference>
<proteinExistence type="predicted"/>
<dbReference type="SUPFAM" id="SSF47576">
    <property type="entry name" value="Calponin-homology domain, CH-domain"/>
    <property type="match status" value="1"/>
</dbReference>
<evidence type="ECO:0000256" key="3">
    <source>
        <dbReference type="ARBA" id="ARBA00022701"/>
    </source>
</evidence>
<keyword evidence="4" id="KW-0206">Cytoskeleton</keyword>
<feature type="domain" description="EB1 C-terminal" evidence="6">
    <location>
        <begin position="91"/>
        <end position="161"/>
    </location>
</feature>
<dbReference type="InterPro" id="IPR036133">
    <property type="entry name" value="EB1_C_sf"/>
</dbReference>
<dbReference type="GO" id="GO:0008017">
    <property type="term" value="F:microtubule binding"/>
    <property type="evidence" value="ECO:0007669"/>
    <property type="project" value="InterPro"/>
</dbReference>
<dbReference type="AlphaFoldDB" id="A0A5D2I7L7"/>
<evidence type="ECO:0000259" key="6">
    <source>
        <dbReference type="PROSITE" id="PS51230"/>
    </source>
</evidence>
<accession>A0A5D2I7L7</accession>
<dbReference type="Gene3D" id="1.20.5.1430">
    <property type="match status" value="1"/>
</dbReference>
<comment type="subcellular location">
    <subcellularLocation>
        <location evidence="1">Cytoplasm</location>
        <location evidence="1">Cytoskeleton</location>
    </subcellularLocation>
</comment>
<evidence type="ECO:0000256" key="4">
    <source>
        <dbReference type="ARBA" id="ARBA00023212"/>
    </source>
</evidence>
<dbReference type="Proteomes" id="UP000322667">
    <property type="component" value="Chromosome D12"/>
</dbReference>
<evidence type="ECO:0000313" key="8">
    <source>
        <dbReference type="Proteomes" id="UP000322667"/>
    </source>
</evidence>
<dbReference type="SUPFAM" id="SSF140612">
    <property type="entry name" value="EB1 dimerisation domain-like"/>
    <property type="match status" value="1"/>
</dbReference>
<evidence type="ECO:0000256" key="2">
    <source>
        <dbReference type="ARBA" id="ARBA00022490"/>
    </source>
</evidence>
<dbReference type="PROSITE" id="PS51230">
    <property type="entry name" value="EB1_C"/>
    <property type="match status" value="1"/>
</dbReference>
<dbReference type="GO" id="GO:0005874">
    <property type="term" value="C:microtubule"/>
    <property type="evidence" value="ECO:0007669"/>
    <property type="project" value="UniProtKB-KW"/>
</dbReference>
<protein>
    <recommendedName>
        <fullName evidence="6">EB1 C-terminal domain-containing protein</fullName>
    </recommendedName>
</protein>
<sequence>MNMYFWSGVAVHCQLMDAVHPGMVPMHRVNFDAKNEYDMIQNYNDLQDLFNKLKITKHIEVSKLFMQWMKIYCDSVNGGGLHRYNPVERREASKGGKEAGYKKSAPQQSTTKGIVLSKERDFYFSKLRDTEILCQTPKIEDSPIVAAIKRILYATDEDDGAEALSPIEEKAILETQNRKKHLEHRCRCCWKYHLLRQRLSDVSDVPCSGSPLLSY</sequence>
<keyword evidence="2" id="KW-0963">Cytoplasm</keyword>
<dbReference type="InterPro" id="IPR036872">
    <property type="entry name" value="CH_dom_sf"/>
</dbReference>
<dbReference type="Pfam" id="PF03271">
    <property type="entry name" value="EB1"/>
    <property type="match status" value="1"/>
</dbReference>
<evidence type="ECO:0000256" key="1">
    <source>
        <dbReference type="ARBA" id="ARBA00004245"/>
    </source>
</evidence>
<keyword evidence="8" id="KW-1185">Reference proteome</keyword>